<keyword evidence="1" id="KW-1133">Transmembrane helix</keyword>
<evidence type="ECO:0000256" key="1">
    <source>
        <dbReference type="SAM" id="Phobius"/>
    </source>
</evidence>
<dbReference type="Proteomes" id="UP000285138">
    <property type="component" value="Unassembled WGS sequence"/>
</dbReference>
<keyword evidence="1" id="KW-0812">Transmembrane</keyword>
<organism evidence="2 3">
    <name type="scientific">Candidatus Syntrophonatronum acetioxidans</name>
    <dbReference type="NCBI Taxonomy" id="1795816"/>
    <lineage>
        <taxon>Bacteria</taxon>
        <taxon>Bacillati</taxon>
        <taxon>Bacillota</taxon>
        <taxon>Clostridia</taxon>
        <taxon>Eubacteriales</taxon>
        <taxon>Syntrophomonadaceae</taxon>
        <taxon>Candidatus Syntrophonatronum</taxon>
    </lineage>
</organism>
<accession>A0A424YGN5</accession>
<reference evidence="2 3" key="1">
    <citation type="submission" date="2018-08" db="EMBL/GenBank/DDBJ databases">
        <title>The metabolism and importance of syntrophic acetate oxidation coupled to methane or sulfide production in haloalkaline environments.</title>
        <authorList>
            <person name="Timmers P.H.A."/>
            <person name="Vavourakis C.D."/>
            <person name="Sorokin D.Y."/>
            <person name="Sinninghe Damste J.S."/>
            <person name="Muyzer G."/>
            <person name="Stams A.J.M."/>
            <person name="Plugge C.M."/>
        </authorList>
    </citation>
    <scope>NUCLEOTIDE SEQUENCE [LARGE SCALE GENOMIC DNA]</scope>
    <source>
        <strain evidence="2">MSAO_Bac1</strain>
    </source>
</reference>
<dbReference type="AlphaFoldDB" id="A0A424YGN5"/>
<keyword evidence="1" id="KW-0472">Membrane</keyword>
<proteinExistence type="predicted"/>
<sequence>MYEEVAKRKEETTRRKDKMRQVELSTPLKGLDKGKAGEKLIKFWQELTTFGKGGLVILLLMIILAAGAPYFTWL</sequence>
<evidence type="ECO:0000313" key="3">
    <source>
        <dbReference type="Proteomes" id="UP000285138"/>
    </source>
</evidence>
<evidence type="ECO:0000313" key="2">
    <source>
        <dbReference type="EMBL" id="RQD77163.1"/>
    </source>
</evidence>
<feature type="non-terminal residue" evidence="2">
    <location>
        <position position="74"/>
    </location>
</feature>
<dbReference type="EMBL" id="QZAA01000080">
    <property type="protein sequence ID" value="RQD77163.1"/>
    <property type="molecule type" value="Genomic_DNA"/>
</dbReference>
<protein>
    <submittedName>
        <fullName evidence="2">Uncharacterized protein</fullName>
    </submittedName>
</protein>
<gene>
    <name evidence="2" type="ORF">D5R97_02965</name>
</gene>
<feature type="transmembrane region" description="Helical" evidence="1">
    <location>
        <begin position="49"/>
        <end position="71"/>
    </location>
</feature>
<name>A0A424YGN5_9FIRM</name>
<comment type="caution">
    <text evidence="2">The sequence shown here is derived from an EMBL/GenBank/DDBJ whole genome shotgun (WGS) entry which is preliminary data.</text>
</comment>